<evidence type="ECO:0000313" key="2">
    <source>
        <dbReference type="Proteomes" id="UP001552299"/>
    </source>
</evidence>
<gene>
    <name evidence="1" type="ORF">M5K25_020254</name>
</gene>
<dbReference type="Proteomes" id="UP001552299">
    <property type="component" value="Unassembled WGS sequence"/>
</dbReference>
<keyword evidence="2" id="KW-1185">Reference proteome</keyword>
<evidence type="ECO:0000313" key="1">
    <source>
        <dbReference type="EMBL" id="KAL0909390.1"/>
    </source>
</evidence>
<protein>
    <submittedName>
        <fullName evidence="1">Uncharacterized protein</fullName>
    </submittedName>
</protein>
<comment type="caution">
    <text evidence="1">The sequence shown here is derived from an EMBL/GenBank/DDBJ whole genome shotgun (WGS) entry which is preliminary data.</text>
</comment>
<accession>A0ABD0U9F1</accession>
<reference evidence="1 2" key="1">
    <citation type="journal article" date="2024" name="Plant Biotechnol. J.">
        <title>Dendrobium thyrsiflorum genome and its molecular insights into genes involved in important horticultural traits.</title>
        <authorList>
            <person name="Chen B."/>
            <person name="Wang J.Y."/>
            <person name="Zheng P.J."/>
            <person name="Li K.L."/>
            <person name="Liang Y.M."/>
            <person name="Chen X.F."/>
            <person name="Zhang C."/>
            <person name="Zhao X."/>
            <person name="He X."/>
            <person name="Zhang G.Q."/>
            <person name="Liu Z.J."/>
            <person name="Xu Q."/>
        </authorList>
    </citation>
    <scope>NUCLEOTIDE SEQUENCE [LARGE SCALE GENOMIC DNA]</scope>
    <source>
        <strain evidence="1">GZMU011</strain>
    </source>
</reference>
<proteinExistence type="predicted"/>
<organism evidence="1 2">
    <name type="scientific">Dendrobium thyrsiflorum</name>
    <name type="common">Pinecone-like raceme dendrobium</name>
    <name type="synonym">Orchid</name>
    <dbReference type="NCBI Taxonomy" id="117978"/>
    <lineage>
        <taxon>Eukaryota</taxon>
        <taxon>Viridiplantae</taxon>
        <taxon>Streptophyta</taxon>
        <taxon>Embryophyta</taxon>
        <taxon>Tracheophyta</taxon>
        <taxon>Spermatophyta</taxon>
        <taxon>Magnoliopsida</taxon>
        <taxon>Liliopsida</taxon>
        <taxon>Asparagales</taxon>
        <taxon>Orchidaceae</taxon>
        <taxon>Epidendroideae</taxon>
        <taxon>Malaxideae</taxon>
        <taxon>Dendrobiinae</taxon>
        <taxon>Dendrobium</taxon>
    </lineage>
</organism>
<name>A0ABD0U9F1_DENTH</name>
<dbReference type="AlphaFoldDB" id="A0ABD0U9F1"/>
<sequence>MIVIKKFDFEIKINIPLTHVMDSSKLDKISASLQSCACMLDGLLEIFSPTKIGVSMAAKKVGVLEERLKGEMSQMKATVEDRISSVEDKISDLHEMVKKILENQNQTIASETRGPIVRNANSEICRRENDEEIIEERGGRPLEAVYQKTSKIWACVTWKEKNRVAINNRAYSNALRLEGLDGGDKDLKAAAHDGDGGTVLPELHGDVEADTGSASCHERYLPLENVLFERRLHCHPARCSSWTGSVDYSGTGCL</sequence>
<dbReference type="EMBL" id="JANQDX010000016">
    <property type="protein sequence ID" value="KAL0909390.1"/>
    <property type="molecule type" value="Genomic_DNA"/>
</dbReference>